<comment type="domain">
    <text evidence="4">The PPC domain mediates interactions between AHL proteins.</text>
</comment>
<keyword evidence="1 4" id="KW-0805">Transcription regulation</keyword>
<keyword evidence="3 4" id="KW-0804">Transcription</keyword>
<evidence type="ECO:0000313" key="8">
    <source>
        <dbReference type="Proteomes" id="UP000325081"/>
    </source>
</evidence>
<dbReference type="EMBL" id="BKCP01006626">
    <property type="protein sequence ID" value="GER43445.1"/>
    <property type="molecule type" value="Genomic_DNA"/>
</dbReference>
<feature type="region of interest" description="Disordered" evidence="5">
    <location>
        <begin position="56"/>
        <end position="104"/>
    </location>
</feature>
<dbReference type="AlphaFoldDB" id="A0A5A7QDS0"/>
<evidence type="ECO:0000256" key="2">
    <source>
        <dbReference type="ARBA" id="ARBA00023125"/>
    </source>
</evidence>
<evidence type="ECO:0000313" key="7">
    <source>
        <dbReference type="EMBL" id="GER43445.1"/>
    </source>
</evidence>
<comment type="subcellular location">
    <subcellularLocation>
        <location evidence="4">Nucleus</location>
    </subcellularLocation>
</comment>
<comment type="caution">
    <text evidence="7">The sequence shown here is derived from an EMBL/GenBank/DDBJ whole genome shotgun (WGS) entry which is preliminary data.</text>
</comment>
<name>A0A5A7QDS0_STRAF</name>
<dbReference type="InterPro" id="IPR005175">
    <property type="entry name" value="PPC_dom"/>
</dbReference>
<dbReference type="CDD" id="cd11378">
    <property type="entry name" value="DUF296"/>
    <property type="match status" value="1"/>
</dbReference>
<evidence type="ECO:0000256" key="3">
    <source>
        <dbReference type="ARBA" id="ARBA00023163"/>
    </source>
</evidence>
<dbReference type="PANTHER" id="PTHR31500:SF56">
    <property type="entry name" value="AT-HOOK MOTIF NUCLEAR-LOCALIZED PROTEIN"/>
    <property type="match status" value="1"/>
</dbReference>
<dbReference type="Proteomes" id="UP000325081">
    <property type="component" value="Unassembled WGS sequence"/>
</dbReference>
<proteinExistence type="predicted"/>
<accession>A0A5A7QDS0</accession>
<evidence type="ECO:0000256" key="5">
    <source>
        <dbReference type="SAM" id="MobiDB-lite"/>
    </source>
</evidence>
<feature type="region of interest" description="Disordered" evidence="5">
    <location>
        <begin position="1"/>
        <end position="43"/>
    </location>
</feature>
<dbReference type="OrthoDB" id="1903967at2759"/>
<dbReference type="GO" id="GO:0003680">
    <property type="term" value="F:minor groove of adenine-thymine-rich DNA binding"/>
    <property type="evidence" value="ECO:0007669"/>
    <property type="project" value="UniProtKB-UniRule"/>
</dbReference>
<dbReference type="InterPro" id="IPR039605">
    <property type="entry name" value="AHL"/>
</dbReference>
<keyword evidence="8" id="KW-1185">Reference proteome</keyword>
<feature type="compositionally biased region" description="Polar residues" evidence="5">
    <location>
        <begin position="10"/>
        <end position="20"/>
    </location>
</feature>
<feature type="region of interest" description="Disordered" evidence="5">
    <location>
        <begin position="312"/>
        <end position="367"/>
    </location>
</feature>
<evidence type="ECO:0000259" key="6">
    <source>
        <dbReference type="PROSITE" id="PS51742"/>
    </source>
</evidence>
<keyword evidence="4" id="KW-0539">Nucleus</keyword>
<sequence>MEMEDRESTDSGSLSGNPESYSPPLSGAGDYAASGGGGAPGLINVNISAEHAASVESGGGAVSGGGLPGCGGPSGGPGGGNGDLTAVKKKRGRPRKYDAEGNLNPAYIKSPPLAAAAPPQAGFTLSTPPSYDYSVGPKRGRGKHHSGHTSWPVLASLGELFANTAGGDFTPHVVTLHTGEDVAGKILTFAQKDHRGILAIKMQGRFEILTLTGSYTISDNGGMRSRCGGLSVTLASPDGRVIGGGVAGLLMAASPIQIVVGTFVPNGFKVPKRKYQTEPKSVPTCAPATVTAARPISQAPPEIITYPAQQFLVGPQNPGSAQTDSSFSHKGLQNPAPTDTAEWNGPGPGSAHRPSPDINISIPFDEH</sequence>
<gene>
    <name evidence="7" type="ORF">STAS_20294</name>
</gene>
<reference evidence="8" key="1">
    <citation type="journal article" date="2019" name="Curr. Biol.">
        <title>Genome Sequence of Striga asiatica Provides Insight into the Evolution of Plant Parasitism.</title>
        <authorList>
            <person name="Yoshida S."/>
            <person name="Kim S."/>
            <person name="Wafula E.K."/>
            <person name="Tanskanen J."/>
            <person name="Kim Y.M."/>
            <person name="Honaas L."/>
            <person name="Yang Z."/>
            <person name="Spallek T."/>
            <person name="Conn C.E."/>
            <person name="Ichihashi Y."/>
            <person name="Cheong K."/>
            <person name="Cui S."/>
            <person name="Der J.P."/>
            <person name="Gundlach H."/>
            <person name="Jiao Y."/>
            <person name="Hori C."/>
            <person name="Ishida J.K."/>
            <person name="Kasahara H."/>
            <person name="Kiba T."/>
            <person name="Kim M.S."/>
            <person name="Koo N."/>
            <person name="Laohavisit A."/>
            <person name="Lee Y.H."/>
            <person name="Lumba S."/>
            <person name="McCourt P."/>
            <person name="Mortimer J.C."/>
            <person name="Mutuku J.M."/>
            <person name="Nomura T."/>
            <person name="Sasaki-Sekimoto Y."/>
            <person name="Seto Y."/>
            <person name="Wang Y."/>
            <person name="Wakatake T."/>
            <person name="Sakakibara H."/>
            <person name="Demura T."/>
            <person name="Yamaguchi S."/>
            <person name="Yoneyama K."/>
            <person name="Manabe R.I."/>
            <person name="Nelson D.C."/>
            <person name="Schulman A.H."/>
            <person name="Timko M.P."/>
            <person name="dePamphilis C.W."/>
            <person name="Choi D."/>
            <person name="Shirasu K."/>
        </authorList>
    </citation>
    <scope>NUCLEOTIDE SEQUENCE [LARGE SCALE GENOMIC DNA]</scope>
    <source>
        <strain evidence="8">cv. UVA1</strain>
    </source>
</reference>
<feature type="compositionally biased region" description="Gly residues" evidence="5">
    <location>
        <begin position="57"/>
        <end position="82"/>
    </location>
</feature>
<keyword evidence="2 4" id="KW-0238">DNA-binding</keyword>
<dbReference type="PANTHER" id="PTHR31500">
    <property type="entry name" value="AT-HOOK MOTIF NUCLEAR-LOCALIZED PROTEIN 9"/>
    <property type="match status" value="1"/>
</dbReference>
<feature type="domain" description="PPC" evidence="6">
    <location>
        <begin position="137"/>
        <end position="288"/>
    </location>
</feature>
<dbReference type="Pfam" id="PF03479">
    <property type="entry name" value="PCC"/>
    <property type="match status" value="1"/>
</dbReference>
<dbReference type="Gene3D" id="3.30.1330.80">
    <property type="entry name" value="Hypothetical protein, similar to alpha- acetolactate decarboxylase, domain 2"/>
    <property type="match status" value="1"/>
</dbReference>
<feature type="compositionally biased region" description="Polar residues" evidence="5">
    <location>
        <begin position="317"/>
        <end position="328"/>
    </location>
</feature>
<evidence type="ECO:0000256" key="4">
    <source>
        <dbReference type="RuleBase" id="RU367031"/>
    </source>
</evidence>
<organism evidence="7 8">
    <name type="scientific">Striga asiatica</name>
    <name type="common">Asiatic witchweed</name>
    <name type="synonym">Buchnera asiatica</name>
    <dbReference type="NCBI Taxonomy" id="4170"/>
    <lineage>
        <taxon>Eukaryota</taxon>
        <taxon>Viridiplantae</taxon>
        <taxon>Streptophyta</taxon>
        <taxon>Embryophyta</taxon>
        <taxon>Tracheophyta</taxon>
        <taxon>Spermatophyta</taxon>
        <taxon>Magnoliopsida</taxon>
        <taxon>eudicotyledons</taxon>
        <taxon>Gunneridae</taxon>
        <taxon>Pentapetalae</taxon>
        <taxon>asterids</taxon>
        <taxon>lamiids</taxon>
        <taxon>Lamiales</taxon>
        <taxon>Orobanchaceae</taxon>
        <taxon>Buchnereae</taxon>
        <taxon>Striga</taxon>
    </lineage>
</organism>
<comment type="function">
    <text evidence="4">Transcription factor that specifically binds AT-rich DNA sequences related to the nuclear matrix attachment regions (MARs).</text>
</comment>
<dbReference type="GO" id="GO:0005634">
    <property type="term" value="C:nucleus"/>
    <property type="evidence" value="ECO:0007669"/>
    <property type="project" value="UniProtKB-SubCell"/>
</dbReference>
<dbReference type="SUPFAM" id="SSF117856">
    <property type="entry name" value="AF0104/ALDC/Ptd012-like"/>
    <property type="match status" value="1"/>
</dbReference>
<protein>
    <recommendedName>
        <fullName evidence="4">AT-hook motif nuclear-localized protein</fullName>
    </recommendedName>
</protein>
<dbReference type="PROSITE" id="PS51742">
    <property type="entry name" value="PPC"/>
    <property type="match status" value="1"/>
</dbReference>
<evidence type="ECO:0000256" key="1">
    <source>
        <dbReference type="ARBA" id="ARBA00023015"/>
    </source>
</evidence>